<reference evidence="1 2" key="2">
    <citation type="journal article" date="2010" name="Stand. Genomic Sci.">
        <title>Complete genome sequence of Sebaldella termitidis type strain (NCTC 11300).</title>
        <authorList>
            <person name="Harmon-Smith M."/>
            <person name="Celia L."/>
            <person name="Chertkov O."/>
            <person name="Lapidus A."/>
            <person name="Copeland A."/>
            <person name="Glavina Del Rio T."/>
            <person name="Nolan M."/>
            <person name="Lucas S."/>
            <person name="Tice H."/>
            <person name="Cheng J.F."/>
            <person name="Han C."/>
            <person name="Detter J.C."/>
            <person name="Bruce D."/>
            <person name="Goodwin L."/>
            <person name="Pitluck S."/>
            <person name="Pati A."/>
            <person name="Liolios K."/>
            <person name="Ivanova N."/>
            <person name="Mavromatis K."/>
            <person name="Mikhailova N."/>
            <person name="Chen A."/>
            <person name="Palaniappan K."/>
            <person name="Land M."/>
            <person name="Hauser L."/>
            <person name="Chang Y.J."/>
            <person name="Jeffries C.D."/>
            <person name="Brettin T."/>
            <person name="Goker M."/>
            <person name="Beck B."/>
            <person name="Bristow J."/>
            <person name="Eisen J.A."/>
            <person name="Markowitz V."/>
            <person name="Hugenholtz P."/>
            <person name="Kyrpides N.C."/>
            <person name="Klenk H.P."/>
            <person name="Chen F."/>
        </authorList>
    </citation>
    <scope>NUCLEOTIDE SEQUENCE [LARGE SCALE GENOMIC DNA]</scope>
    <source>
        <strain evidence="2">ATCC 33386 / NCTC 11300</strain>
    </source>
</reference>
<dbReference type="Gene3D" id="1.10.10.10">
    <property type="entry name" value="Winged helix-like DNA-binding domain superfamily/Winged helix DNA-binding domain"/>
    <property type="match status" value="1"/>
</dbReference>
<reference evidence="2" key="1">
    <citation type="submission" date="2009-09" db="EMBL/GenBank/DDBJ databases">
        <title>The complete chromosome of Sebaldella termitidis ATCC 33386.</title>
        <authorList>
            <consortium name="US DOE Joint Genome Institute (JGI-PGF)"/>
            <person name="Lucas S."/>
            <person name="Copeland A."/>
            <person name="Lapidus A."/>
            <person name="Glavina del Rio T."/>
            <person name="Dalin E."/>
            <person name="Tice H."/>
            <person name="Bruce D."/>
            <person name="Goodwin L."/>
            <person name="Pitluck S."/>
            <person name="Kyrpides N."/>
            <person name="Mavromatis K."/>
            <person name="Ivanova N."/>
            <person name="Mikhailova N."/>
            <person name="Sims D."/>
            <person name="Meincke L."/>
            <person name="Brettin T."/>
            <person name="Detter J.C."/>
            <person name="Han C."/>
            <person name="Larimer F."/>
            <person name="Land M."/>
            <person name="Hauser L."/>
            <person name="Markowitz V."/>
            <person name="Cheng J.F."/>
            <person name="Hugenholtz P."/>
            <person name="Woyke T."/>
            <person name="Wu D."/>
            <person name="Eisen J.A."/>
        </authorList>
    </citation>
    <scope>NUCLEOTIDE SEQUENCE [LARGE SCALE GENOMIC DNA]</scope>
    <source>
        <strain evidence="2">ATCC 33386 / NCTC 11300</strain>
    </source>
</reference>
<dbReference type="KEGG" id="str:Sterm_3349"/>
<evidence type="ECO:0000313" key="1">
    <source>
        <dbReference type="EMBL" id="ACZ10189.1"/>
    </source>
</evidence>
<dbReference type="AlphaFoldDB" id="D1AQC9"/>
<sequence length="398" mass="47902">MLNIYNSQQFNFLKKHNFSVFTNKSLNKKEKKFLKTLYISCGIIDKNNSEISYKTEDILSILNYDSIARLEKFLNNIISKRVFYRIEEDNKLLQNGSFGIINSYSVYKGKVYFLLSEEILLSFVEKTLFSYLKIDKFIFMEENFSYNLYLYLIPLFYNQKEVNIELDKLKNILNAETSYERFYDFEKYILKKAIEDIVTFSKYNLSYYKMKTGKNINNKVTAIKFILNNKKPGNYFDVKYAANELLNMVKSHITNINEMYELILLYIVKRNYDYVLLNIKYVLANYTDNIEKHLKRALLYDLGNTEKTDKYTLYVEDIAHFKTPFILQMNLWRHLNKVSSEIPDYDDVNRLYYSDFFKKIIKLKDKEEFDFTNDSVRIFIKYNVKEESIIRIYIHKEV</sequence>
<name>D1AQC9_SEBTE</name>
<protein>
    <submittedName>
        <fullName evidence="1">Initiator RepB protein</fullName>
    </submittedName>
</protein>
<proteinExistence type="predicted"/>
<dbReference type="EMBL" id="CP001739">
    <property type="protein sequence ID" value="ACZ10189.1"/>
    <property type="molecule type" value="Genomic_DNA"/>
</dbReference>
<accession>D1AQC9</accession>
<dbReference type="Proteomes" id="UP000000845">
    <property type="component" value="Chromosome"/>
</dbReference>
<dbReference type="HOGENOM" id="CLU_057117_0_0_0"/>
<dbReference type="Pfam" id="PF21205">
    <property type="entry name" value="Rep3_C"/>
    <property type="match status" value="1"/>
</dbReference>
<dbReference type="RefSeq" id="WP_012862771.1">
    <property type="nucleotide sequence ID" value="NC_013517.1"/>
</dbReference>
<keyword evidence="2" id="KW-1185">Reference proteome</keyword>
<dbReference type="eggNOG" id="COG5527">
    <property type="taxonomic scope" value="Bacteria"/>
</dbReference>
<evidence type="ECO:0000313" key="2">
    <source>
        <dbReference type="Proteomes" id="UP000000845"/>
    </source>
</evidence>
<organism evidence="1 2">
    <name type="scientific">Sebaldella termitidis (strain ATCC 33386 / NCTC 11300)</name>
    <dbReference type="NCBI Taxonomy" id="526218"/>
    <lineage>
        <taxon>Bacteria</taxon>
        <taxon>Fusobacteriati</taxon>
        <taxon>Fusobacteriota</taxon>
        <taxon>Fusobacteriia</taxon>
        <taxon>Fusobacteriales</taxon>
        <taxon>Leptotrichiaceae</taxon>
        <taxon>Sebaldella</taxon>
    </lineage>
</organism>
<dbReference type="InterPro" id="IPR036388">
    <property type="entry name" value="WH-like_DNA-bd_sf"/>
</dbReference>
<dbReference type="SUPFAM" id="SSF46785">
    <property type="entry name" value="Winged helix' DNA-binding domain"/>
    <property type="match status" value="1"/>
</dbReference>
<gene>
    <name evidence="1" type="ordered locus">Sterm_3349</name>
</gene>
<dbReference type="InterPro" id="IPR036390">
    <property type="entry name" value="WH_DNA-bd_sf"/>
</dbReference>